<dbReference type="AlphaFoldDB" id="A0A0A6PWA6"/>
<evidence type="ECO:0000313" key="7">
    <source>
        <dbReference type="EMBL" id="PPV12826.1"/>
    </source>
</evidence>
<dbReference type="Gene3D" id="3.30.1490.330">
    <property type="match status" value="1"/>
</dbReference>
<accession>A0A0A6PWA6</accession>
<keyword evidence="1" id="KW-0436">Ligase</keyword>
<keyword evidence="2" id="KW-0479">Metal-binding</keyword>
<evidence type="ECO:0000256" key="5">
    <source>
        <dbReference type="ARBA" id="ARBA00022842"/>
    </source>
</evidence>
<keyword evidence="4" id="KW-0067">ATP-binding</keyword>
<dbReference type="GO" id="GO:0016874">
    <property type="term" value="F:ligase activity"/>
    <property type="evidence" value="ECO:0007669"/>
    <property type="project" value="UniProtKB-KW"/>
</dbReference>
<dbReference type="Proteomes" id="UP000238081">
    <property type="component" value="Unassembled WGS sequence"/>
</dbReference>
<evidence type="ECO:0000256" key="3">
    <source>
        <dbReference type="ARBA" id="ARBA00022741"/>
    </source>
</evidence>
<evidence type="ECO:0000256" key="2">
    <source>
        <dbReference type="ARBA" id="ARBA00022723"/>
    </source>
</evidence>
<evidence type="ECO:0000313" key="8">
    <source>
        <dbReference type="Proteomes" id="UP000238081"/>
    </source>
</evidence>
<dbReference type="SUPFAM" id="SSF56059">
    <property type="entry name" value="Glutathione synthetase ATP-binding domain-like"/>
    <property type="match status" value="2"/>
</dbReference>
<feature type="domain" description="Glutathionylspermidine synthase pre-ATP-grasp-like" evidence="6">
    <location>
        <begin position="493"/>
        <end position="811"/>
    </location>
</feature>
<evidence type="ECO:0000256" key="4">
    <source>
        <dbReference type="ARBA" id="ARBA00022840"/>
    </source>
</evidence>
<dbReference type="GO" id="GO:0046872">
    <property type="term" value="F:metal ion binding"/>
    <property type="evidence" value="ECO:0007669"/>
    <property type="project" value="UniProtKB-KW"/>
</dbReference>
<dbReference type="Pfam" id="PF03738">
    <property type="entry name" value="GSP_synth"/>
    <property type="match status" value="2"/>
</dbReference>
<keyword evidence="3" id="KW-0547">Nucleotide-binding</keyword>
<evidence type="ECO:0000256" key="1">
    <source>
        <dbReference type="ARBA" id="ARBA00022598"/>
    </source>
</evidence>
<comment type="caution">
    <text evidence="7">The sequence shown here is derived from an EMBL/GenBank/DDBJ whole genome shotgun (WGS) entry which is preliminary data.</text>
</comment>
<reference evidence="7 8" key="1">
    <citation type="submission" date="2016-01" db="EMBL/GenBank/DDBJ databases">
        <title>Characterization of the Clostridium difficile lineages that are prevalent in Hong Kong and China.</title>
        <authorList>
            <person name="Kwok J.S.-L."/>
            <person name="Lam W.-Y."/>
            <person name="Ip M."/>
            <person name="Chan T.-F."/>
            <person name="Hawkey P.M."/>
            <person name="Tsui S.K.-W."/>
        </authorList>
    </citation>
    <scope>NUCLEOTIDE SEQUENCE [LARGE SCALE GENOMIC DNA]</scope>
    <source>
        <strain evidence="7 8">300064</strain>
    </source>
</reference>
<name>A0A0A6PWA6_CLOBU</name>
<organism evidence="7 8">
    <name type="scientific">Clostridium butyricum</name>
    <dbReference type="NCBI Taxonomy" id="1492"/>
    <lineage>
        <taxon>Bacteria</taxon>
        <taxon>Bacillati</taxon>
        <taxon>Bacillota</taxon>
        <taxon>Clostridia</taxon>
        <taxon>Eubacteriales</taxon>
        <taxon>Clostridiaceae</taxon>
        <taxon>Clostridium</taxon>
    </lineage>
</organism>
<dbReference type="RefSeq" id="WP_043664284.1">
    <property type="nucleotide sequence ID" value="NZ_JSEG01000010.1"/>
</dbReference>
<dbReference type="GO" id="GO:0005524">
    <property type="term" value="F:ATP binding"/>
    <property type="evidence" value="ECO:0007669"/>
    <property type="project" value="UniProtKB-KW"/>
</dbReference>
<gene>
    <name evidence="7" type="ORF">AWN73_17730</name>
</gene>
<dbReference type="EMBL" id="LRDH01000132">
    <property type="protein sequence ID" value="PPV12826.1"/>
    <property type="molecule type" value="Genomic_DNA"/>
</dbReference>
<protein>
    <submittedName>
        <fullName evidence="7">Glutathionylspermidine synthase</fullName>
    </submittedName>
</protein>
<feature type="domain" description="Glutathionylspermidine synthase pre-ATP-grasp-like" evidence="6">
    <location>
        <begin position="17"/>
        <end position="402"/>
    </location>
</feature>
<proteinExistence type="predicted"/>
<dbReference type="InterPro" id="IPR005494">
    <property type="entry name" value="GSPS_pre-ATP-grasp-like_dom"/>
</dbReference>
<keyword evidence="5" id="KW-0460">Magnesium</keyword>
<evidence type="ECO:0000259" key="6">
    <source>
        <dbReference type="Pfam" id="PF03738"/>
    </source>
</evidence>
<sequence>MKNRIRYTEDALFDNYMVSAYGEEYVHSQIPFYIEKDIYNRIVYYSETINNLALRVVKDINGSHKKLLDYFEDFPLKERIFNLKCNLSPMYWTRYDTFIDKRENIKFAEFNYDKPCGQKEIHLAGKLDFEENVNKNFVYDLIDELVAITEGYSGIDKVNVGFLMDPCHYEELHHSYYFKHILKDTNINIVQVGPQNLSVINGEVYAYSKIKLKIILRLFPTEFFHEINNIEDILDSFDKGKVLIINDPRIIAVQSKGFFSYLWDLIRNDSSLISDEEKEVIRRSVPYTEIFNEEIIQKAIKDKNRIVLKSSLGRYSQEVYLGKTYTDEEWNNLIGNVADNPKIHIVQELIDIRQDYTYVPDLYNTNIPVAAYGNFGTYIMKDKVIGLLVRWGKTLLTNDYETWMNPIGISEFPIKIETLDISNKNEAEVYEKLCEYMAFNYKFTGEYTNVNKAVSNDILLMSSSLYREIKYAGEKFCSILENLYIKIRENLDMLGELFGIPEELYKMIENDTVSSLCALGRIDFCIDNEGRLKMLEFNSETPAGIVESIGINKFIQDEFLINYRNPNEHLREKISLQLKDIIGQIEKKKHVKNIAVVTCWYDEDIYNTNIIGDIMKEFKEYNIVFGNVYDLKVNENEIYLYNIQIDAVYRYYPLDWLYYDEEMNYLLEPLRNGDYLINPGHTLVMQSKVLFAFMYEVIGKGILSEDDENFINQYIPYTSLEKDKKLSKDYVIKPYLGREGQDIRMNYEEHDENINEEIIFQDRVNIRPLRMESFKFPIIGAYITGSELAGIYTRMGDIVTDKNAVYISTYIQD</sequence>